<organism evidence="2 3">
    <name type="scientific">Marseilla massiliensis</name>
    <dbReference type="NCBI Taxonomy" id="1841864"/>
    <lineage>
        <taxon>Bacteria</taxon>
        <taxon>Pseudomonadati</taxon>
        <taxon>Bacteroidota</taxon>
        <taxon>Bacteroidia</taxon>
        <taxon>Bacteroidales</taxon>
        <taxon>Prevotellaceae</taxon>
        <taxon>Marseilla</taxon>
    </lineage>
</organism>
<dbReference type="RefSeq" id="WP_205107501.1">
    <property type="nucleotide sequence ID" value="NZ_JACJJL010000003.1"/>
</dbReference>
<evidence type="ECO:0000313" key="3">
    <source>
        <dbReference type="Proteomes" id="UP000764045"/>
    </source>
</evidence>
<dbReference type="Pfam" id="PF12099">
    <property type="entry name" value="DUF3575"/>
    <property type="match status" value="1"/>
</dbReference>
<protein>
    <submittedName>
        <fullName evidence="2">DUF3575 domain-containing protein</fullName>
    </submittedName>
</protein>
<dbReference type="InterPro" id="IPR021958">
    <property type="entry name" value="DUF3575"/>
</dbReference>
<feature type="chain" id="PRO_5037783415" evidence="1">
    <location>
        <begin position="22"/>
        <end position="189"/>
    </location>
</feature>
<keyword evidence="3" id="KW-1185">Reference proteome</keyword>
<accession>A0A938WKC0</accession>
<dbReference type="Gene3D" id="2.40.128.130">
    <property type="entry name" value="Autotransporter beta-domain"/>
    <property type="match status" value="1"/>
</dbReference>
<dbReference type="SUPFAM" id="SSF103515">
    <property type="entry name" value="Autotransporter"/>
    <property type="match status" value="1"/>
</dbReference>
<dbReference type="AlphaFoldDB" id="A0A938WKC0"/>
<evidence type="ECO:0000313" key="2">
    <source>
        <dbReference type="EMBL" id="MBM6660591.1"/>
    </source>
</evidence>
<gene>
    <name evidence="2" type="ORF">H6B30_02285</name>
</gene>
<proteinExistence type="predicted"/>
<sequence>MKKRMALLALWAVCGFTALSAQNLALKSNLLYWATTTPNIGAELSFARKHSVQVFYGLNPWKSSSGKSLRHWSLQPEYRYWFCESFNGWFVGAHLMGGEFNASNVDMPFGLFDGLKEHRYEGWYAGGGVTVGYQWMLSRHWNLEASVGIGYDYIKYDKYECGWCGEKIKSSHSNYFGPTKAALSFLYIF</sequence>
<keyword evidence="1" id="KW-0732">Signal</keyword>
<reference evidence="2 3" key="1">
    <citation type="journal article" date="2021" name="Sci. Rep.">
        <title>The distribution of antibiotic resistance genes in chicken gut microbiota commensals.</title>
        <authorList>
            <person name="Juricova H."/>
            <person name="Matiasovicova J."/>
            <person name="Kubasova T."/>
            <person name="Cejkova D."/>
            <person name="Rychlik I."/>
        </authorList>
    </citation>
    <scope>NUCLEOTIDE SEQUENCE [LARGE SCALE GENOMIC DNA]</scope>
    <source>
        <strain evidence="2 3">An819</strain>
    </source>
</reference>
<dbReference type="InterPro" id="IPR036709">
    <property type="entry name" value="Autotransporte_beta_dom_sf"/>
</dbReference>
<feature type="signal peptide" evidence="1">
    <location>
        <begin position="1"/>
        <end position="21"/>
    </location>
</feature>
<name>A0A938WKC0_9BACT</name>
<comment type="caution">
    <text evidence="2">The sequence shown here is derived from an EMBL/GenBank/DDBJ whole genome shotgun (WGS) entry which is preliminary data.</text>
</comment>
<dbReference type="EMBL" id="JACJJL010000003">
    <property type="protein sequence ID" value="MBM6660591.1"/>
    <property type="molecule type" value="Genomic_DNA"/>
</dbReference>
<evidence type="ECO:0000256" key="1">
    <source>
        <dbReference type="SAM" id="SignalP"/>
    </source>
</evidence>
<dbReference type="Proteomes" id="UP000764045">
    <property type="component" value="Unassembled WGS sequence"/>
</dbReference>